<dbReference type="EMBL" id="RBSD01000030">
    <property type="protein sequence ID" value="RMR91922.1"/>
    <property type="molecule type" value="Genomic_DNA"/>
</dbReference>
<protein>
    <submittedName>
        <fullName evidence="1">Uncharacterized protein</fullName>
    </submittedName>
</protein>
<proteinExistence type="predicted"/>
<accession>A0A3M4YV22</accession>
<comment type="caution">
    <text evidence="1">The sequence shown here is derived from an EMBL/GenBank/DDBJ whole genome shotgun (WGS) entry which is preliminary data.</text>
</comment>
<dbReference type="Proteomes" id="UP000268004">
    <property type="component" value="Unassembled WGS sequence"/>
</dbReference>
<evidence type="ECO:0000313" key="1">
    <source>
        <dbReference type="EMBL" id="RMR91922.1"/>
    </source>
</evidence>
<sequence>MPTAGTNGLAWDRKVGRVDTCLLNDQFRGDWLYVATKQSGM</sequence>
<name>A0A3M4YV22_9PSED</name>
<organism evidence="1 2">
    <name type="scientific">Pseudomonas coronafaciens pv. striafaciens</name>
    <dbReference type="NCBI Taxonomy" id="235276"/>
    <lineage>
        <taxon>Bacteria</taxon>
        <taxon>Pseudomonadati</taxon>
        <taxon>Pseudomonadota</taxon>
        <taxon>Gammaproteobacteria</taxon>
        <taxon>Pseudomonadales</taxon>
        <taxon>Pseudomonadaceae</taxon>
        <taxon>Pseudomonas</taxon>
        <taxon>Pseudomonas coronafaciens</taxon>
    </lineage>
</organism>
<reference evidence="1 2" key="1">
    <citation type="submission" date="2018-08" db="EMBL/GenBank/DDBJ databases">
        <title>Recombination of ecologically and evolutionarily significant loci maintains genetic cohesion in the Pseudomonas syringae species complex.</title>
        <authorList>
            <person name="Dillon M."/>
            <person name="Thakur S."/>
            <person name="Almeida R.N.D."/>
            <person name="Weir B.S."/>
            <person name="Guttman D.S."/>
        </authorList>
    </citation>
    <scope>NUCLEOTIDE SEQUENCE [LARGE SCALE GENOMIC DNA]</scope>
    <source>
        <strain evidence="1 2">ICMP 4996</strain>
    </source>
</reference>
<dbReference type="AlphaFoldDB" id="A0A3M4YV22"/>
<evidence type="ECO:0000313" key="2">
    <source>
        <dbReference type="Proteomes" id="UP000268004"/>
    </source>
</evidence>
<gene>
    <name evidence="1" type="ORF">ALP78_102239</name>
</gene>